<comment type="caution">
    <text evidence="1">The sequence shown here is derived from an EMBL/GenBank/DDBJ whole genome shotgun (WGS) entry which is preliminary data.</text>
</comment>
<dbReference type="InterPro" id="IPR009912">
    <property type="entry name" value="DUF1451"/>
</dbReference>
<evidence type="ECO:0000313" key="2">
    <source>
        <dbReference type="Proteomes" id="UP000292298"/>
    </source>
</evidence>
<protein>
    <submittedName>
        <fullName evidence="1">Zinc ribbon family protein</fullName>
    </submittedName>
</protein>
<keyword evidence="2" id="KW-1185">Reference proteome</keyword>
<evidence type="ECO:0000313" key="1">
    <source>
        <dbReference type="EMBL" id="RZU97818.1"/>
    </source>
</evidence>
<dbReference type="Proteomes" id="UP000292298">
    <property type="component" value="Unassembled WGS sequence"/>
</dbReference>
<dbReference type="AlphaFoldDB" id="A0A4Q8CXY8"/>
<proteinExistence type="predicted"/>
<reference evidence="1 2" key="1">
    <citation type="submission" date="2019-02" db="EMBL/GenBank/DDBJ databases">
        <title>Genomic Encyclopedia of Type Strains, Phase IV (KMG-IV): sequencing the most valuable type-strain genomes for metagenomic binning, comparative biology and taxonomic classification.</title>
        <authorList>
            <person name="Goeker M."/>
        </authorList>
    </citation>
    <scope>NUCLEOTIDE SEQUENCE [LARGE SCALE GENOMIC DNA]</scope>
    <source>
        <strain evidence="1 2">DSM 21056</strain>
    </source>
</reference>
<dbReference type="EMBL" id="SHLI01000001">
    <property type="protein sequence ID" value="RZU97818.1"/>
    <property type="molecule type" value="Genomic_DNA"/>
</dbReference>
<organism evidence="1 2">
    <name type="scientific">Spiribacter vilamensis</name>
    <dbReference type="NCBI Taxonomy" id="531306"/>
    <lineage>
        <taxon>Bacteria</taxon>
        <taxon>Pseudomonadati</taxon>
        <taxon>Pseudomonadota</taxon>
        <taxon>Gammaproteobacteria</taxon>
        <taxon>Chromatiales</taxon>
        <taxon>Ectothiorhodospiraceae</taxon>
        <taxon>Spiribacter</taxon>
    </lineage>
</organism>
<dbReference type="OrthoDB" id="3174978at2"/>
<accession>A0A4Q8CXY8</accession>
<sequence>MTDNEQQREHEVHGYERMLERLRERMETTGEAVEQGFHEALDAVRERSVALGELSRDEADRVAGWLQRDLEDAAEYVDKARGNYSDWLYMDLQLVENWIWDRFASVADRTRLQWQTLDRELQAARRYHTGEVTGPGALVCRDCGEVLHFKRSGHIPPCPKCHGSRFERAARQSGR</sequence>
<dbReference type="RefSeq" id="WP_130502182.1">
    <property type="nucleotide sequence ID" value="NZ_SHLI01000001.1"/>
</dbReference>
<dbReference type="Pfam" id="PF07295">
    <property type="entry name" value="DUF1451"/>
    <property type="match status" value="1"/>
</dbReference>
<name>A0A4Q8CXY8_9GAMM</name>
<gene>
    <name evidence="1" type="ORF">EV698_0048</name>
</gene>